<protein>
    <submittedName>
        <fullName evidence="3">Uncharacterized protein</fullName>
    </submittedName>
</protein>
<feature type="coiled-coil region" evidence="1">
    <location>
        <begin position="6"/>
        <end position="68"/>
    </location>
</feature>
<dbReference type="Proteomes" id="UP000179807">
    <property type="component" value="Unassembled WGS sequence"/>
</dbReference>
<accession>A0A1J4KJL3</accession>
<sequence>MEALSIAEYQLKCIENEKRIQGLENQVYLLKNELDQKDQILSQTNNELNKLQKSYKEALNKIVELSSKHTTNENDHIKHPENNSKIYKNQINKQSVIISDLNDRLWNSEFQRRAVDCYPKHFKFELFRNHSNNKNNDPENNNTINKIAFLKKELKKWRNCLILIFDICSDALERYYEFPKHDHGSQRRMTVDLVEQLAKKKTDDSEIIRKYENLQKKYNELNTNMDRIKNKCNYLSEKTKYINENKFGELSRIEETVKSKNYFIEPPSIRNVSNVFTMNQFSAHLKGDKDLIKRDKRTVEINEKENNLAFYDSFSMESELSLSKNGKTSFVGESESFSVSSQKNHSSSKDGTKLDKHSSDSSSHGLSNNSRKSMSSSKSSRHSSHSKHSIENPSEA</sequence>
<evidence type="ECO:0000313" key="3">
    <source>
        <dbReference type="EMBL" id="OHT10012.1"/>
    </source>
</evidence>
<feature type="compositionally biased region" description="Basic and acidic residues" evidence="2">
    <location>
        <begin position="347"/>
        <end position="359"/>
    </location>
</feature>
<dbReference type="RefSeq" id="XP_068363148.1">
    <property type="nucleotide sequence ID" value="XM_068501665.1"/>
</dbReference>
<keyword evidence="1" id="KW-0175">Coiled coil</keyword>
<feature type="coiled-coil region" evidence="1">
    <location>
        <begin position="204"/>
        <end position="238"/>
    </location>
</feature>
<evidence type="ECO:0000256" key="1">
    <source>
        <dbReference type="SAM" id="Coils"/>
    </source>
</evidence>
<evidence type="ECO:0000256" key="2">
    <source>
        <dbReference type="SAM" id="MobiDB-lite"/>
    </source>
</evidence>
<organism evidence="3 4">
    <name type="scientific">Tritrichomonas foetus</name>
    <dbReference type="NCBI Taxonomy" id="1144522"/>
    <lineage>
        <taxon>Eukaryota</taxon>
        <taxon>Metamonada</taxon>
        <taxon>Parabasalia</taxon>
        <taxon>Tritrichomonadida</taxon>
        <taxon>Tritrichomonadidae</taxon>
        <taxon>Tritrichomonas</taxon>
    </lineage>
</organism>
<keyword evidence="4" id="KW-1185">Reference proteome</keyword>
<reference evidence="3" key="1">
    <citation type="submission" date="2016-10" db="EMBL/GenBank/DDBJ databases">
        <authorList>
            <person name="Benchimol M."/>
            <person name="Almeida L.G."/>
            <person name="Vasconcelos A.T."/>
            <person name="Perreira-Neves A."/>
            <person name="Rosa I.A."/>
            <person name="Tasca T."/>
            <person name="Bogo M.R."/>
            <person name="de Souza W."/>
        </authorList>
    </citation>
    <scope>NUCLEOTIDE SEQUENCE [LARGE SCALE GENOMIC DNA]</scope>
    <source>
        <strain evidence="3">K</strain>
    </source>
</reference>
<feature type="region of interest" description="Disordered" evidence="2">
    <location>
        <begin position="334"/>
        <end position="396"/>
    </location>
</feature>
<evidence type="ECO:0000313" key="4">
    <source>
        <dbReference type="Proteomes" id="UP000179807"/>
    </source>
</evidence>
<gene>
    <name evidence="3" type="ORF">TRFO_20925</name>
</gene>
<dbReference type="AlphaFoldDB" id="A0A1J4KJL3"/>
<feature type="compositionally biased region" description="Low complexity" evidence="2">
    <location>
        <begin position="360"/>
        <end position="378"/>
    </location>
</feature>
<comment type="caution">
    <text evidence="3">The sequence shown here is derived from an EMBL/GenBank/DDBJ whole genome shotgun (WGS) entry which is preliminary data.</text>
</comment>
<dbReference type="VEuPathDB" id="TrichDB:TRFO_20925"/>
<dbReference type="EMBL" id="MLAK01000624">
    <property type="protein sequence ID" value="OHT10012.1"/>
    <property type="molecule type" value="Genomic_DNA"/>
</dbReference>
<proteinExistence type="predicted"/>
<name>A0A1J4KJL3_9EUKA</name>
<dbReference type="GeneID" id="94836369"/>
<feature type="compositionally biased region" description="Low complexity" evidence="2">
    <location>
        <begin position="334"/>
        <end position="345"/>
    </location>
</feature>